<dbReference type="EMBL" id="CP023434">
    <property type="protein sequence ID" value="AXY25297.1"/>
    <property type="molecule type" value="Genomic_DNA"/>
</dbReference>
<dbReference type="Proteomes" id="UP000263232">
    <property type="component" value="Chromosome"/>
</dbReference>
<organism evidence="2 3">
    <name type="scientific">Suicoccus acidiformans</name>
    <dbReference type="NCBI Taxonomy" id="2036206"/>
    <lineage>
        <taxon>Bacteria</taxon>
        <taxon>Bacillati</taxon>
        <taxon>Bacillota</taxon>
        <taxon>Bacilli</taxon>
        <taxon>Lactobacillales</taxon>
        <taxon>Aerococcaceae</taxon>
        <taxon>Suicoccus</taxon>
    </lineage>
</organism>
<evidence type="ECO:0000313" key="2">
    <source>
        <dbReference type="EMBL" id="AXY25297.1"/>
    </source>
</evidence>
<dbReference type="SUPFAM" id="SSF53448">
    <property type="entry name" value="Nucleotide-diphospho-sugar transferases"/>
    <property type="match status" value="1"/>
</dbReference>
<dbReference type="AlphaFoldDB" id="A0A347WJP0"/>
<name>A0A347WJP0_9LACT</name>
<dbReference type="Gene3D" id="3.90.550.10">
    <property type="entry name" value="Spore Coat Polysaccharide Biosynthesis Protein SpsA, Chain A"/>
    <property type="match status" value="1"/>
</dbReference>
<dbReference type="InterPro" id="IPR001173">
    <property type="entry name" value="Glyco_trans_2-like"/>
</dbReference>
<dbReference type="OrthoDB" id="8773442at2"/>
<feature type="domain" description="Glycosyltransferase 2-like" evidence="1">
    <location>
        <begin position="7"/>
        <end position="173"/>
    </location>
</feature>
<evidence type="ECO:0000313" key="3">
    <source>
        <dbReference type="Proteomes" id="UP000263232"/>
    </source>
</evidence>
<reference evidence="2 3" key="1">
    <citation type="submission" date="2017-09" db="EMBL/GenBank/DDBJ databases">
        <title>Complete genome sequence of Oxytococcus suis strain ZY16052.</title>
        <authorList>
            <person name="Li F."/>
        </authorList>
    </citation>
    <scope>NUCLEOTIDE SEQUENCE [LARGE SCALE GENOMIC DNA]</scope>
    <source>
        <strain evidence="2 3">ZY16052</strain>
    </source>
</reference>
<sequence>MKNNKVSVVIPTYKREPQLIERAIFSVLNQTYTDLEVIIVDDSPDSYEVRDEVKAYVTGINDQRVRYVQHKENMGANKARNTGVRNASGDFVAFLDDDDEWLPYKLEKQIKAFNKEEVALVYCEAVEVYEETGKVVKIINELHSGRHYKRLLKQNFIGSNSFVVVKTDVFKEIGMYDENLLSNQDYDLFLRIAKNYEINYVDEVLVKYHIHTGERISTNSTKLLQGRMALYEKYKEDIEADSELSKIWQIKSVPLYYGYGEKGKALKIFFKLLIKDPFYVLNYLKGTLNYMRKKKVAYGE</sequence>
<dbReference type="Pfam" id="PF00535">
    <property type="entry name" value="Glycos_transf_2"/>
    <property type="match status" value="1"/>
</dbReference>
<gene>
    <name evidence="2" type="ORF">CL176_04395</name>
</gene>
<dbReference type="PANTHER" id="PTHR22916:SF3">
    <property type="entry name" value="UDP-GLCNAC:BETAGAL BETA-1,3-N-ACETYLGLUCOSAMINYLTRANSFERASE-LIKE PROTEIN 1"/>
    <property type="match status" value="1"/>
</dbReference>
<dbReference type="KEGG" id="abae:CL176_04395"/>
<evidence type="ECO:0000259" key="1">
    <source>
        <dbReference type="Pfam" id="PF00535"/>
    </source>
</evidence>
<keyword evidence="2" id="KW-0808">Transferase</keyword>
<dbReference type="GO" id="GO:0016758">
    <property type="term" value="F:hexosyltransferase activity"/>
    <property type="evidence" value="ECO:0007669"/>
    <property type="project" value="UniProtKB-ARBA"/>
</dbReference>
<protein>
    <submittedName>
        <fullName evidence="2">Glycosyl transferase</fullName>
    </submittedName>
</protein>
<dbReference type="InterPro" id="IPR029044">
    <property type="entry name" value="Nucleotide-diphossugar_trans"/>
</dbReference>
<keyword evidence="3" id="KW-1185">Reference proteome</keyword>
<dbReference type="RefSeq" id="WP_118990210.1">
    <property type="nucleotide sequence ID" value="NZ_CP023434.1"/>
</dbReference>
<accession>A0A347WJP0</accession>
<proteinExistence type="predicted"/>
<dbReference type="PANTHER" id="PTHR22916">
    <property type="entry name" value="GLYCOSYLTRANSFERASE"/>
    <property type="match status" value="1"/>
</dbReference>